<dbReference type="EMBL" id="AYYY01000021">
    <property type="protein sequence ID" value="KRM61765.1"/>
    <property type="molecule type" value="Genomic_DNA"/>
</dbReference>
<keyword evidence="2" id="KW-1185">Reference proteome</keyword>
<comment type="caution">
    <text evidence="1">The sequence shown here is derived from an EMBL/GenBank/DDBJ whole genome shotgun (WGS) entry which is preliminary data.</text>
</comment>
<proteinExistence type="predicted"/>
<dbReference type="AlphaFoldDB" id="A0A0R2A5C1"/>
<evidence type="ECO:0000313" key="2">
    <source>
        <dbReference type="Proteomes" id="UP000051733"/>
    </source>
</evidence>
<gene>
    <name evidence="1" type="ORF">FC26_GL001332</name>
</gene>
<sequence>MGKLDDLGLASNERRNQNIMLLRQNFNDEKYNTLADVVSSTGYTLPTVTRWALDGNIPLLDDHGQPVVAITDDNARQINVENRSKHINDLCELYYDQKATTVTACTVKMGYPAATIIAWAVQGDIPLINSEGTPLVPLNDTNTPVWFDLDY</sequence>
<evidence type="ECO:0000313" key="1">
    <source>
        <dbReference type="EMBL" id="KRM61765.1"/>
    </source>
</evidence>
<reference evidence="1 2" key="1">
    <citation type="journal article" date="2015" name="Genome Announc.">
        <title>Expanding the biotechnology potential of lactobacilli through comparative genomics of 213 strains and associated genera.</title>
        <authorList>
            <person name="Sun Z."/>
            <person name="Harris H.M."/>
            <person name="McCann A."/>
            <person name="Guo C."/>
            <person name="Argimon S."/>
            <person name="Zhang W."/>
            <person name="Yang X."/>
            <person name="Jeffery I.B."/>
            <person name="Cooney J.C."/>
            <person name="Kagawa T.F."/>
            <person name="Liu W."/>
            <person name="Song Y."/>
            <person name="Salvetti E."/>
            <person name="Wrobel A."/>
            <person name="Rasinkangas P."/>
            <person name="Parkhill J."/>
            <person name="Rea M.C."/>
            <person name="O'Sullivan O."/>
            <person name="Ritari J."/>
            <person name="Douillard F.P."/>
            <person name="Paul Ross R."/>
            <person name="Yang R."/>
            <person name="Briner A.E."/>
            <person name="Felis G.E."/>
            <person name="de Vos W.M."/>
            <person name="Barrangou R."/>
            <person name="Klaenhammer T.R."/>
            <person name="Caufield P.W."/>
            <person name="Cui Y."/>
            <person name="Zhang H."/>
            <person name="O'Toole P.W."/>
        </authorList>
    </citation>
    <scope>NUCLEOTIDE SEQUENCE [LARGE SCALE GENOMIC DNA]</scope>
    <source>
        <strain evidence="1 2">DSM 20634</strain>
    </source>
</reference>
<name>A0A0R2A5C1_9LACO</name>
<dbReference type="RefSeq" id="WP_057778325.1">
    <property type="nucleotide sequence ID" value="NZ_AYYY01000021.1"/>
</dbReference>
<dbReference type="Proteomes" id="UP000051733">
    <property type="component" value="Unassembled WGS sequence"/>
</dbReference>
<dbReference type="OrthoDB" id="2326439at2"/>
<protein>
    <submittedName>
        <fullName evidence="1">Uncharacterized protein</fullName>
    </submittedName>
</protein>
<dbReference type="PATRIC" id="fig|1423813.3.peg.1356"/>
<accession>A0A0R2A5C1</accession>
<organism evidence="1 2">
    <name type="scientific">Paucilactobacillus vaccinostercus DSM 20634</name>
    <dbReference type="NCBI Taxonomy" id="1423813"/>
    <lineage>
        <taxon>Bacteria</taxon>
        <taxon>Bacillati</taxon>
        <taxon>Bacillota</taxon>
        <taxon>Bacilli</taxon>
        <taxon>Lactobacillales</taxon>
        <taxon>Lactobacillaceae</taxon>
        <taxon>Paucilactobacillus</taxon>
    </lineage>
</organism>